<keyword evidence="4" id="KW-1185">Reference proteome</keyword>
<gene>
    <name evidence="3" type="ORF">DSL72_008188</name>
</gene>
<name>A0A8A3PJZ7_9HELO</name>
<sequence length="726" mass="81408">MMTGKHDLGSSDSPVNQRYEMQLGDITNADIRQKVETILAFYPSYPLLYLIYVLVRSNRTVKEARDFLEDTHRNQAHCLPVSSITDLEDIKDGVMRCKVEDIRTIAPSVTVWWAFYSLQVCNGDAEFATSLLFENVVDASKDPVAQTAPVSAPYGYLPISSRAMSNMLGKPLVHSQSDSESSVFGCLTPSQPSGNETSHTSRSSIGLSQQAPESLFINISEDEEDSATEKTAATFSASPDSNGQRAVTIGKGKGVAISDPEDYNSDTDMSDIPSFQEKPQAVKDEEKDTKCMFCHKDLRNWLAKSNHESSCRMRTSQTCVECKEEVSRPDIRSQKTGCHGLRASRRDGSEFEDRAASVYSSERTKRSLSRSSDIESNLPTEEELQKVKRMQEVFPHLTVDNCIANLKLNEGNLEEALSTEMDVSAPSEENLDRGSCSQQYNPLKRKLGEPSVERLTKKSRFQDKKEEVLIQPASQWIKSFLDFCQDSTKLTLVHLSHTESRSVPMKLMCDNSEYLKDMINPTGDQAAALKEVNLQDVEPAHFDAIIQFMVCRNVSFGPQPSEVQTVTTIINFIVLAERFKVAGPATIMFEPLEAILKQDRKGPYPRALKVGHVEKIFSTLKDTRHPIRKLFVRASVRFFLIEQSLNNTGEDDSDNEDQIDVNDVGFRNKPAHFAWKLNTDFGAGLLAKLYETFGTGISRPRFPKTRNTRGVATYYTDPFDDSQFTL</sequence>
<dbReference type="OrthoDB" id="636773at2759"/>
<protein>
    <recommendedName>
        <fullName evidence="2">BTB domain-containing protein</fullName>
    </recommendedName>
</protein>
<feature type="compositionally biased region" description="Acidic residues" evidence="1">
    <location>
        <begin position="259"/>
        <end position="269"/>
    </location>
</feature>
<feature type="domain" description="BTB" evidence="2">
    <location>
        <begin position="508"/>
        <end position="566"/>
    </location>
</feature>
<evidence type="ECO:0000313" key="4">
    <source>
        <dbReference type="Proteomes" id="UP000672032"/>
    </source>
</evidence>
<dbReference type="EMBL" id="CP063409">
    <property type="protein sequence ID" value="QSZ35319.1"/>
    <property type="molecule type" value="Genomic_DNA"/>
</dbReference>
<feature type="compositionally biased region" description="Polar residues" evidence="1">
    <location>
        <begin position="369"/>
        <end position="378"/>
    </location>
</feature>
<evidence type="ECO:0000313" key="3">
    <source>
        <dbReference type="EMBL" id="QSZ35319.1"/>
    </source>
</evidence>
<feature type="region of interest" description="Disordered" evidence="1">
    <location>
        <begin position="333"/>
        <end position="378"/>
    </location>
</feature>
<evidence type="ECO:0000259" key="2">
    <source>
        <dbReference type="Pfam" id="PF00651"/>
    </source>
</evidence>
<dbReference type="Pfam" id="PF00651">
    <property type="entry name" value="BTB"/>
    <property type="match status" value="1"/>
</dbReference>
<feature type="compositionally biased region" description="Basic and acidic residues" evidence="1">
    <location>
        <begin position="344"/>
        <end position="355"/>
    </location>
</feature>
<feature type="compositionally biased region" description="Polar residues" evidence="1">
    <location>
        <begin position="229"/>
        <end position="245"/>
    </location>
</feature>
<feature type="region of interest" description="Disordered" evidence="1">
    <location>
        <begin position="222"/>
        <end position="273"/>
    </location>
</feature>
<feature type="region of interest" description="Disordered" evidence="1">
    <location>
        <begin position="181"/>
        <end position="208"/>
    </location>
</feature>
<proteinExistence type="predicted"/>
<organism evidence="3 4">
    <name type="scientific">Monilinia vaccinii-corymbosi</name>
    <dbReference type="NCBI Taxonomy" id="61207"/>
    <lineage>
        <taxon>Eukaryota</taxon>
        <taxon>Fungi</taxon>
        <taxon>Dikarya</taxon>
        <taxon>Ascomycota</taxon>
        <taxon>Pezizomycotina</taxon>
        <taxon>Leotiomycetes</taxon>
        <taxon>Helotiales</taxon>
        <taxon>Sclerotiniaceae</taxon>
        <taxon>Monilinia</taxon>
    </lineage>
</organism>
<reference evidence="3" key="1">
    <citation type="submission" date="2020-10" db="EMBL/GenBank/DDBJ databases">
        <title>Genome Sequence of Monilinia vaccinii-corymbosi Sheds Light on Mummy Berry Disease Infection of Blueberry and Mating Type.</title>
        <authorList>
            <person name="Yow A.G."/>
            <person name="Zhang Y."/>
            <person name="Bansal K."/>
            <person name="Eacker S.M."/>
            <person name="Sullivan S."/>
            <person name="Liachko I."/>
            <person name="Cubeta M.A."/>
            <person name="Rollins J.A."/>
            <person name="Ashrafi H."/>
        </authorList>
    </citation>
    <scope>NUCLEOTIDE SEQUENCE</scope>
    <source>
        <strain evidence="3">RL-1</strain>
    </source>
</reference>
<dbReference type="InterPro" id="IPR000210">
    <property type="entry name" value="BTB/POZ_dom"/>
</dbReference>
<dbReference type="AlphaFoldDB" id="A0A8A3PJZ7"/>
<evidence type="ECO:0000256" key="1">
    <source>
        <dbReference type="SAM" id="MobiDB-lite"/>
    </source>
</evidence>
<dbReference type="Proteomes" id="UP000672032">
    <property type="component" value="Chromosome 5"/>
</dbReference>
<accession>A0A8A3PJZ7</accession>